<comment type="caution">
    <text evidence="3">The sequence shown here is derived from an EMBL/GenBank/DDBJ whole genome shotgun (WGS) entry which is preliminary data.</text>
</comment>
<dbReference type="VEuPathDB" id="FungiDB:P168DRAFT_285242"/>
<dbReference type="EMBL" id="MSFM01000014">
    <property type="protein sequence ID" value="PKY00566.1"/>
    <property type="molecule type" value="Genomic_DNA"/>
</dbReference>
<dbReference type="OrthoDB" id="1577640at2759"/>
<protein>
    <recommendedName>
        <fullName evidence="5">Nucleoside phosphorylase domain-containing protein</fullName>
    </recommendedName>
</protein>
<dbReference type="PANTHER" id="PTHR46082">
    <property type="entry name" value="ATP/GTP-BINDING PROTEIN-RELATED"/>
    <property type="match status" value="1"/>
</dbReference>
<feature type="compositionally biased region" description="Polar residues" evidence="2">
    <location>
        <begin position="582"/>
        <end position="591"/>
    </location>
</feature>
<dbReference type="InterPro" id="IPR053137">
    <property type="entry name" value="NLR-like"/>
</dbReference>
<feature type="compositionally biased region" description="Basic and acidic residues" evidence="2">
    <location>
        <begin position="511"/>
        <end position="524"/>
    </location>
</feature>
<evidence type="ECO:0000256" key="1">
    <source>
        <dbReference type="SAM" id="Coils"/>
    </source>
</evidence>
<feature type="region of interest" description="Disordered" evidence="2">
    <location>
        <begin position="582"/>
        <end position="629"/>
    </location>
</feature>
<sequence>MDGARPLRHSTSTNWLQRVHHQPLTDEIPHPNRFRWGWLCASGSDYKAVLRVLDHCFTTSGHEEVQHSKGYTLGHIGRHNLVICPPNYSQTCLSLDAENMQLAYPSIEQFLIVGIASGMATPDLDVRLGDIIIGERAFSYDVQTGIYGDTYGPRNVALEQTCRALNTKILLREGGVQDFVKKVVQTQPSWFQRPENRDILFESNYLHTSSCKCLEEATSNISEGIVRPDRSPDKLIQVHYGTIASLSQDLEDTQLRDCLSFGKNVLCVDKQSASTMEKVNCLPVLGICNYGDSHQYEYWNNYASLTAVICAKELLDCIELLPITNTANGIDGETPVSAAITKPIDPEVDLINEIKNDLKIVEDKIHNCHQKSDAVFKFANCRDQDIKAEVAALKLAERKCKQDLEELRQKIKNEMQQNYVSKPEWNTLKKRISKDTQRIRLSEVSMKLMWGMAQIIRAAGKAVDKMMSKHAAEIPENVRNADSSPSSGQFDPHKVIQSCPRPPGQANGEQLPEHISNHEDDHEGSFPPTSPQHESAQIVPKFYSVTPKTPQGAFLQHQITRSEYQSNISSPILEGNGLLSPAATNSQTSLPHSPIRISTEGRDFSEPNPLSNKPQNCPDMIAPKTKHMC</sequence>
<dbReference type="Proteomes" id="UP000234254">
    <property type="component" value="Unassembled WGS sequence"/>
</dbReference>
<feature type="coiled-coil region" evidence="1">
    <location>
        <begin position="351"/>
        <end position="417"/>
    </location>
</feature>
<evidence type="ECO:0008006" key="5">
    <source>
        <dbReference type="Google" id="ProtNLM"/>
    </source>
</evidence>
<dbReference type="RefSeq" id="XP_024689160.1">
    <property type="nucleotide sequence ID" value="XM_024836188.1"/>
</dbReference>
<feature type="compositionally biased region" description="Polar residues" evidence="2">
    <location>
        <begin position="480"/>
        <end position="489"/>
    </location>
</feature>
<proteinExistence type="predicted"/>
<keyword evidence="1" id="KW-0175">Coiled coil</keyword>
<dbReference type="PANTHER" id="PTHR46082:SF6">
    <property type="entry name" value="AAA+ ATPASE DOMAIN-CONTAINING PROTEIN-RELATED"/>
    <property type="match status" value="1"/>
</dbReference>
<dbReference type="InterPro" id="IPR035994">
    <property type="entry name" value="Nucleoside_phosphorylase_sf"/>
</dbReference>
<keyword evidence="4" id="KW-1185">Reference proteome</keyword>
<evidence type="ECO:0000256" key="2">
    <source>
        <dbReference type="SAM" id="MobiDB-lite"/>
    </source>
</evidence>
<name>A0A2I1CSG0_ASPC2</name>
<organism evidence="3 4">
    <name type="scientific">Aspergillus campestris (strain IBT 28561)</name>
    <dbReference type="NCBI Taxonomy" id="1392248"/>
    <lineage>
        <taxon>Eukaryota</taxon>
        <taxon>Fungi</taxon>
        <taxon>Dikarya</taxon>
        <taxon>Ascomycota</taxon>
        <taxon>Pezizomycotina</taxon>
        <taxon>Eurotiomycetes</taxon>
        <taxon>Eurotiomycetidae</taxon>
        <taxon>Eurotiales</taxon>
        <taxon>Aspergillaceae</taxon>
        <taxon>Aspergillus</taxon>
        <taxon>Aspergillus subgen. Circumdati</taxon>
    </lineage>
</organism>
<dbReference type="GeneID" id="36543712"/>
<gene>
    <name evidence="3" type="ORF">P168DRAFT_285242</name>
</gene>
<dbReference type="AlphaFoldDB" id="A0A2I1CSG0"/>
<dbReference type="GO" id="GO:0003824">
    <property type="term" value="F:catalytic activity"/>
    <property type="evidence" value="ECO:0007669"/>
    <property type="project" value="InterPro"/>
</dbReference>
<evidence type="ECO:0000313" key="4">
    <source>
        <dbReference type="Proteomes" id="UP000234254"/>
    </source>
</evidence>
<feature type="region of interest" description="Disordered" evidence="2">
    <location>
        <begin position="477"/>
        <end position="535"/>
    </location>
</feature>
<dbReference type="GO" id="GO:0009116">
    <property type="term" value="P:nucleoside metabolic process"/>
    <property type="evidence" value="ECO:0007669"/>
    <property type="project" value="InterPro"/>
</dbReference>
<reference evidence="3" key="1">
    <citation type="submission" date="2016-12" db="EMBL/GenBank/DDBJ databases">
        <title>The genomes of Aspergillus section Nigri reveals drivers in fungal speciation.</title>
        <authorList>
            <consortium name="DOE Joint Genome Institute"/>
            <person name="Vesth T.C."/>
            <person name="Nybo J."/>
            <person name="Theobald S."/>
            <person name="Brandl J."/>
            <person name="Frisvad J.C."/>
            <person name="Nielsen K.F."/>
            <person name="Lyhne E.K."/>
            <person name="Kogle M.E."/>
            <person name="Kuo A."/>
            <person name="Riley R."/>
            <person name="Clum A."/>
            <person name="Nolan M."/>
            <person name="Lipzen A."/>
            <person name="Salamov A."/>
            <person name="Henrissat B."/>
            <person name="Wiebenga A."/>
            <person name="De vries R.P."/>
            <person name="Grigoriev I.V."/>
            <person name="Mortensen U.H."/>
            <person name="Andersen M.R."/>
            <person name="Baker S.E."/>
        </authorList>
    </citation>
    <scope>NUCLEOTIDE SEQUENCE</scope>
    <source>
        <strain evidence="3">IBT 28561</strain>
    </source>
</reference>
<dbReference type="SUPFAM" id="SSF53167">
    <property type="entry name" value="Purine and uridine phosphorylases"/>
    <property type="match status" value="1"/>
</dbReference>
<evidence type="ECO:0000313" key="3">
    <source>
        <dbReference type="EMBL" id="PKY00566.1"/>
    </source>
</evidence>
<accession>A0A2I1CSG0</accession>
<dbReference type="Gene3D" id="3.40.50.1580">
    <property type="entry name" value="Nucleoside phosphorylase domain"/>
    <property type="match status" value="1"/>
</dbReference>